<dbReference type="RefSeq" id="WP_277901150.1">
    <property type="nucleotide sequence ID" value="NZ_JAPMUA010000007.1"/>
</dbReference>
<reference evidence="1" key="1">
    <citation type="submission" date="2022-11" db="EMBL/GenBank/DDBJ databases">
        <title>High-quality draft genome sequence of Galbibacter sp. strain CMA-7.</title>
        <authorList>
            <person name="Wei L."/>
            <person name="Dong C."/>
            <person name="Shao Z."/>
        </authorList>
    </citation>
    <scope>NUCLEOTIDE SEQUENCE</scope>
    <source>
        <strain evidence="1">CMA-7</strain>
    </source>
</reference>
<dbReference type="Gene3D" id="2.40.420.20">
    <property type="match status" value="1"/>
</dbReference>
<dbReference type="Proteomes" id="UP001153642">
    <property type="component" value="Unassembled WGS sequence"/>
</dbReference>
<comment type="caution">
    <text evidence="1">The sequence shown here is derived from an EMBL/GenBank/DDBJ whole genome shotgun (WGS) entry which is preliminary data.</text>
</comment>
<accession>A0ABT6FWK0</accession>
<gene>
    <name evidence="1" type="ORF">OSR52_17320</name>
</gene>
<protein>
    <submittedName>
        <fullName evidence="1">HlyD family efflux transporter periplasmic adaptor subunit</fullName>
    </submittedName>
</protein>
<evidence type="ECO:0000313" key="2">
    <source>
        <dbReference type="Proteomes" id="UP001153642"/>
    </source>
</evidence>
<dbReference type="Gene3D" id="2.40.50.100">
    <property type="match status" value="1"/>
</dbReference>
<keyword evidence="2" id="KW-1185">Reference proteome</keyword>
<evidence type="ECO:0000313" key="1">
    <source>
        <dbReference type="EMBL" id="MDG3587622.1"/>
    </source>
</evidence>
<dbReference type="SUPFAM" id="SSF111369">
    <property type="entry name" value="HlyD-like secretion proteins"/>
    <property type="match status" value="1"/>
</dbReference>
<sequence length="307" mass="34466">MKIDISKLYLVSIFLIIAIGCNTPPVDQNRTKAFVRVQTATVNKGTIDQYRLFNGVTKYQRKEDIRANVTGYISTINFEVGNSIRRGQVLCYIRTKEQQALGAAIRIDSTLAKLTIPMAIKSEATGVVSVINYNENSFVSEGDIIATVIQPNSLTIQVSIPFDQSKEIIKEMPCEIVLKDTTINAKISQQLPIIDPLTQNQQFLIEMPKIILPENLKVQIRMLEKIAENAMVLPRSVIQTNELQTKFWVMKVLNDSLAVNINVIPLMQNDSLVQVRSTLLDYKDTIITKGAYQLQDSTVVRIENPAP</sequence>
<dbReference type="PANTHER" id="PTHR30469">
    <property type="entry name" value="MULTIDRUG RESISTANCE PROTEIN MDTA"/>
    <property type="match status" value="1"/>
</dbReference>
<proteinExistence type="predicted"/>
<name>A0ABT6FWK0_9FLAO</name>
<dbReference type="EMBL" id="JAPMUA010000007">
    <property type="protein sequence ID" value="MDG3587622.1"/>
    <property type="molecule type" value="Genomic_DNA"/>
</dbReference>
<organism evidence="1 2">
    <name type="scientific">Galbibacter pacificus</name>
    <dbReference type="NCBI Taxonomy" id="2996052"/>
    <lineage>
        <taxon>Bacteria</taxon>
        <taxon>Pseudomonadati</taxon>
        <taxon>Bacteroidota</taxon>
        <taxon>Flavobacteriia</taxon>
        <taxon>Flavobacteriales</taxon>
        <taxon>Flavobacteriaceae</taxon>
        <taxon>Galbibacter</taxon>
    </lineage>
</organism>
<dbReference type="PROSITE" id="PS51257">
    <property type="entry name" value="PROKAR_LIPOPROTEIN"/>
    <property type="match status" value="1"/>
</dbReference>